<dbReference type="InParanoid" id="A0A1X7UK73"/>
<keyword evidence="2" id="KW-1133">Transmembrane helix</keyword>
<feature type="region of interest" description="Disordered" evidence="1">
    <location>
        <begin position="267"/>
        <end position="286"/>
    </location>
</feature>
<reference evidence="4" key="1">
    <citation type="journal article" date="2010" name="Nature">
        <title>The Amphimedon queenslandica genome and the evolution of animal complexity.</title>
        <authorList>
            <person name="Srivastava M."/>
            <person name="Simakov O."/>
            <person name="Chapman J."/>
            <person name="Fahey B."/>
            <person name="Gauthier M.E."/>
            <person name="Mitros T."/>
            <person name="Richards G.S."/>
            <person name="Conaco C."/>
            <person name="Dacre M."/>
            <person name="Hellsten U."/>
            <person name="Larroux C."/>
            <person name="Putnam N.H."/>
            <person name="Stanke M."/>
            <person name="Adamska M."/>
            <person name="Darling A."/>
            <person name="Degnan S.M."/>
            <person name="Oakley T.H."/>
            <person name="Plachetzki D.C."/>
            <person name="Zhai Y."/>
            <person name="Adamski M."/>
            <person name="Calcino A."/>
            <person name="Cummins S.F."/>
            <person name="Goodstein D.M."/>
            <person name="Harris C."/>
            <person name="Jackson D.J."/>
            <person name="Leys S.P."/>
            <person name="Shu S."/>
            <person name="Woodcroft B.J."/>
            <person name="Vervoort M."/>
            <person name="Kosik K.S."/>
            <person name="Manning G."/>
            <person name="Degnan B.M."/>
            <person name="Rokhsar D.S."/>
        </authorList>
    </citation>
    <scope>NUCLEOTIDE SEQUENCE [LARGE SCALE GENOMIC DNA]</scope>
</reference>
<evidence type="ECO:0000313" key="3">
    <source>
        <dbReference type="EnsemblMetazoa" id="Aqu2.1.27846_001"/>
    </source>
</evidence>
<dbReference type="OrthoDB" id="10665071at2759"/>
<evidence type="ECO:0000256" key="1">
    <source>
        <dbReference type="SAM" id="MobiDB-lite"/>
    </source>
</evidence>
<evidence type="ECO:0000313" key="4">
    <source>
        <dbReference type="Proteomes" id="UP000007879"/>
    </source>
</evidence>
<feature type="compositionally biased region" description="Basic and acidic residues" evidence="1">
    <location>
        <begin position="267"/>
        <end position="282"/>
    </location>
</feature>
<dbReference type="EnsemblMetazoa" id="Aqu2.1.27846_001">
    <property type="protein sequence ID" value="Aqu2.1.27846_001"/>
    <property type="gene ID" value="Aqu2.1.27846"/>
</dbReference>
<feature type="transmembrane region" description="Helical" evidence="2">
    <location>
        <begin position="12"/>
        <end position="41"/>
    </location>
</feature>
<feature type="transmembrane region" description="Helical" evidence="2">
    <location>
        <begin position="382"/>
        <end position="403"/>
    </location>
</feature>
<name>A0A1X7UK73_AMPQE</name>
<reference evidence="3" key="2">
    <citation type="submission" date="2017-05" db="UniProtKB">
        <authorList>
            <consortium name="EnsemblMetazoa"/>
        </authorList>
    </citation>
    <scope>IDENTIFICATION</scope>
</reference>
<dbReference type="Proteomes" id="UP000007879">
    <property type="component" value="Unassembled WGS sequence"/>
</dbReference>
<feature type="transmembrane region" description="Helical" evidence="2">
    <location>
        <begin position="150"/>
        <end position="176"/>
    </location>
</feature>
<keyword evidence="4" id="KW-1185">Reference proteome</keyword>
<keyword evidence="2" id="KW-0472">Membrane</keyword>
<feature type="transmembrane region" description="Helical" evidence="2">
    <location>
        <begin position="296"/>
        <end position="314"/>
    </location>
</feature>
<organism evidence="3">
    <name type="scientific">Amphimedon queenslandica</name>
    <name type="common">Sponge</name>
    <dbReference type="NCBI Taxonomy" id="400682"/>
    <lineage>
        <taxon>Eukaryota</taxon>
        <taxon>Metazoa</taxon>
        <taxon>Porifera</taxon>
        <taxon>Demospongiae</taxon>
        <taxon>Heteroscleromorpha</taxon>
        <taxon>Haplosclerida</taxon>
        <taxon>Niphatidae</taxon>
        <taxon>Amphimedon</taxon>
    </lineage>
</organism>
<accession>A0A1X7UK73</accession>
<feature type="transmembrane region" description="Helical" evidence="2">
    <location>
        <begin position="61"/>
        <end position="90"/>
    </location>
</feature>
<sequence length="502" mass="55887">MAGLAKRVLLWFFSVLFLILAILFLFALIGLAIAGFVAAQISDQRYVEALESSSDDFEMIWYYFMLASSVTALPYSILGTIAIVLLVEAIRSNPSHDKRKVDRNKAMEETDSGTGIHADIHEGNVEGKIDVTKGVPVIHFKGATLAPASFGSVIAVFLSMIFSVIAMLCVFWGIAIAYDNARRVNKVVWPYIVVEFIVGLVMPLAVVFAAIVFSIYLEYATNGSVDPRVLVTRLLPVVKLVEGKEYTYWSILDRFYFQLSPNDNFRDETEKAENSDETEKAENSCSQKISRSPSTWIITAIVSLAFLLAVSYFMNANITSQTTLRSCPHTSVEIDCFNTSSLVYVDCNDPDIEQLNFTSLHCFRFLQFGRDSDVIGGLSRAFAFYLATLAFFGTAFHAAKILIDFQPSRLWGSVFIVGGILLFVGGILIVSTDEAVLLRIDIIKIFQFFMVALFVFLIGLLLVTGKWWERVPGTKNGLVSPGNIPEKRTFKDVENEVRDTPV</sequence>
<proteinExistence type="predicted"/>
<evidence type="ECO:0000256" key="2">
    <source>
        <dbReference type="SAM" id="Phobius"/>
    </source>
</evidence>
<protein>
    <submittedName>
        <fullName evidence="3">Uncharacterized protein</fullName>
    </submittedName>
</protein>
<dbReference type="EnsemblMetazoa" id="XM_019998280.1">
    <property type="protein sequence ID" value="XP_019853839.1"/>
    <property type="gene ID" value="LOC100632627"/>
</dbReference>
<feature type="transmembrane region" description="Helical" evidence="2">
    <location>
        <begin position="410"/>
        <end position="430"/>
    </location>
</feature>
<feature type="transmembrane region" description="Helical" evidence="2">
    <location>
        <begin position="442"/>
        <end position="463"/>
    </location>
</feature>
<dbReference type="AlphaFoldDB" id="A0A1X7UK73"/>
<dbReference type="KEGG" id="aqu:100632627"/>
<gene>
    <name evidence="3" type="primary">100632627</name>
</gene>
<feature type="transmembrane region" description="Helical" evidence="2">
    <location>
        <begin position="188"/>
        <end position="217"/>
    </location>
</feature>
<keyword evidence="2" id="KW-0812">Transmembrane</keyword>